<evidence type="ECO:0000256" key="8">
    <source>
        <dbReference type="ARBA" id="ARBA00023209"/>
    </source>
</evidence>
<dbReference type="HOGENOM" id="CLU_081254_7_1_0"/>
<evidence type="ECO:0000256" key="5">
    <source>
        <dbReference type="ARBA" id="ARBA00022989"/>
    </source>
</evidence>
<evidence type="ECO:0000256" key="3">
    <source>
        <dbReference type="ARBA" id="ARBA00022679"/>
    </source>
</evidence>
<gene>
    <name evidence="10 11" type="primary">plsY</name>
    <name evidence="11" type="ORF">DTL3_1827</name>
</gene>
<dbReference type="InterPro" id="IPR003811">
    <property type="entry name" value="G3P_acylTferase_PlsY"/>
</dbReference>
<feature type="transmembrane region" description="Helical" evidence="10">
    <location>
        <begin position="142"/>
        <end position="172"/>
    </location>
</feature>
<comment type="catalytic activity">
    <reaction evidence="10">
        <text>an acyl phosphate + sn-glycerol 3-phosphate = a 1-acyl-sn-glycero-3-phosphate + phosphate</text>
        <dbReference type="Rhea" id="RHEA:34075"/>
        <dbReference type="ChEBI" id="CHEBI:43474"/>
        <dbReference type="ChEBI" id="CHEBI:57597"/>
        <dbReference type="ChEBI" id="CHEBI:57970"/>
        <dbReference type="ChEBI" id="CHEBI:59918"/>
        <dbReference type="EC" id="2.3.1.275"/>
    </reaction>
</comment>
<keyword evidence="11" id="KW-0012">Acyltransferase</keyword>
<comment type="subcellular location">
    <subcellularLocation>
        <location evidence="10">Cell membrane</location>
        <topology evidence="10">Multi-pass membrane protein</topology>
    </subcellularLocation>
</comment>
<dbReference type="UniPathway" id="UPA00085"/>
<dbReference type="Pfam" id="PF02660">
    <property type="entry name" value="G3P_acyltransf"/>
    <property type="match status" value="1"/>
</dbReference>
<dbReference type="PATRIC" id="fig|1006576.9.peg.1819"/>
<evidence type="ECO:0000256" key="6">
    <source>
        <dbReference type="ARBA" id="ARBA00023098"/>
    </source>
</evidence>
<evidence type="ECO:0000256" key="1">
    <source>
        <dbReference type="ARBA" id="ARBA00022475"/>
    </source>
</evidence>
<keyword evidence="3 10" id="KW-0808">Transferase</keyword>
<keyword evidence="2 10" id="KW-0444">Lipid biosynthesis</keyword>
<keyword evidence="1 10" id="KW-1003">Cell membrane</keyword>
<dbReference type="KEGG" id="dtn:DTL3_1827"/>
<dbReference type="HAMAP" id="MF_01043">
    <property type="entry name" value="PlsY"/>
    <property type="match status" value="1"/>
</dbReference>
<evidence type="ECO:0000256" key="9">
    <source>
        <dbReference type="ARBA" id="ARBA00023264"/>
    </source>
</evidence>
<keyword evidence="12" id="KW-1185">Reference proteome</keyword>
<comment type="pathway">
    <text evidence="10">Lipid metabolism; phospholipid metabolism.</text>
</comment>
<feature type="transmembrane region" description="Helical" evidence="10">
    <location>
        <begin position="109"/>
        <end position="130"/>
    </location>
</feature>
<organism evidence="11 12">
    <name type="scientific">Defluviitoga tunisiensis</name>
    <dbReference type="NCBI Taxonomy" id="1006576"/>
    <lineage>
        <taxon>Bacteria</taxon>
        <taxon>Thermotogati</taxon>
        <taxon>Thermotogota</taxon>
        <taxon>Thermotogae</taxon>
        <taxon>Petrotogales</taxon>
        <taxon>Petrotogaceae</taxon>
        <taxon>Defluviitoga</taxon>
    </lineage>
</organism>
<name>A0A0C7P5K3_DEFTU</name>
<evidence type="ECO:0000313" key="11">
    <source>
        <dbReference type="EMBL" id="CEP79109.1"/>
    </source>
</evidence>
<dbReference type="EC" id="2.3.1.275" evidence="10"/>
<sequence>MKIFFLIISYLCGSLPFSFIVPWLKGVDIRKVGSGNVGGTNVLRALGPKYGAICISLDFLKSFVPVFVARMIFGINSWIPYLCLIFAVLGHNYSIFLKFKGGKGVSSTLGGYFALRPLLGIIFLIVWFPVELATKYVSLASLLGMLISAIMGFFIDVKAGITFLILFVFSAYKHRTNIKRLIEGTENKTDFLSLIKKGHMKSE</sequence>
<evidence type="ECO:0000256" key="4">
    <source>
        <dbReference type="ARBA" id="ARBA00022692"/>
    </source>
</evidence>
<accession>A0A0C7P5K3</accession>
<dbReference type="NCBIfam" id="TIGR00023">
    <property type="entry name" value="glycerol-3-phosphate 1-O-acyltransferase PlsY"/>
    <property type="match status" value="1"/>
</dbReference>
<dbReference type="GO" id="GO:0005886">
    <property type="term" value="C:plasma membrane"/>
    <property type="evidence" value="ECO:0007669"/>
    <property type="project" value="UniProtKB-SubCell"/>
</dbReference>
<dbReference type="GO" id="GO:0043772">
    <property type="term" value="F:acyl-phosphate glycerol-3-phosphate acyltransferase activity"/>
    <property type="evidence" value="ECO:0007669"/>
    <property type="project" value="UniProtKB-UniRule"/>
</dbReference>
<protein>
    <recommendedName>
        <fullName evidence="10">Glycerol-3-phosphate acyltransferase</fullName>
    </recommendedName>
    <alternativeName>
        <fullName evidence="10">Acyl-PO4 G3P acyltransferase</fullName>
    </alternativeName>
    <alternativeName>
        <fullName evidence="10">Acyl-phosphate--glycerol-3-phosphate acyltransferase</fullName>
    </alternativeName>
    <alternativeName>
        <fullName evidence="10">G3P acyltransferase</fullName>
        <shortName evidence="10">GPAT</shortName>
        <ecNumber evidence="10">2.3.1.275</ecNumber>
    </alternativeName>
    <alternativeName>
        <fullName evidence="10">Lysophosphatidic acid synthase</fullName>
        <shortName evidence="10">LPA synthase</shortName>
    </alternativeName>
</protein>
<evidence type="ECO:0000256" key="10">
    <source>
        <dbReference type="HAMAP-Rule" id="MF_01043"/>
    </source>
</evidence>
<keyword evidence="5 10" id="KW-1133">Transmembrane helix</keyword>
<dbReference type="PANTHER" id="PTHR30309">
    <property type="entry name" value="INNER MEMBRANE PROTEIN YGIH"/>
    <property type="match status" value="1"/>
</dbReference>
<dbReference type="GO" id="GO:0008654">
    <property type="term" value="P:phospholipid biosynthetic process"/>
    <property type="evidence" value="ECO:0007669"/>
    <property type="project" value="UniProtKB-UniRule"/>
</dbReference>
<evidence type="ECO:0000256" key="2">
    <source>
        <dbReference type="ARBA" id="ARBA00022516"/>
    </source>
</evidence>
<keyword evidence="4 10" id="KW-0812">Transmembrane</keyword>
<dbReference type="AlphaFoldDB" id="A0A0C7P5K3"/>
<proteinExistence type="inferred from homology"/>
<keyword evidence="6 10" id="KW-0443">Lipid metabolism</keyword>
<keyword evidence="8 10" id="KW-0594">Phospholipid biosynthesis</keyword>
<evidence type="ECO:0000256" key="7">
    <source>
        <dbReference type="ARBA" id="ARBA00023136"/>
    </source>
</evidence>
<comment type="caution">
    <text evidence="10">Lacks conserved residue(s) required for the propagation of feature annotation.</text>
</comment>
<dbReference type="PANTHER" id="PTHR30309:SF0">
    <property type="entry name" value="GLYCEROL-3-PHOSPHATE ACYLTRANSFERASE-RELATED"/>
    <property type="match status" value="1"/>
</dbReference>
<feature type="transmembrane region" description="Helical" evidence="10">
    <location>
        <begin position="6"/>
        <end position="24"/>
    </location>
</feature>
<keyword evidence="7 10" id="KW-0472">Membrane</keyword>
<dbReference type="EMBL" id="LN824141">
    <property type="protein sequence ID" value="CEP79109.1"/>
    <property type="molecule type" value="Genomic_DNA"/>
</dbReference>
<evidence type="ECO:0000313" key="12">
    <source>
        <dbReference type="Proteomes" id="UP000032809"/>
    </source>
</evidence>
<dbReference type="OrthoDB" id="9777124at2"/>
<reference evidence="12" key="1">
    <citation type="submission" date="2014-11" db="EMBL/GenBank/DDBJ databases">
        <authorList>
            <person name="Wibberg D."/>
        </authorList>
    </citation>
    <scope>NUCLEOTIDE SEQUENCE [LARGE SCALE GENOMIC DNA]</scope>
    <source>
        <strain evidence="12">L3</strain>
    </source>
</reference>
<comment type="similarity">
    <text evidence="10">Belongs to the PlsY family.</text>
</comment>
<comment type="subunit">
    <text evidence="10">Probably interacts with PlsX.</text>
</comment>
<dbReference type="SMART" id="SM01207">
    <property type="entry name" value="G3P_acyltransf"/>
    <property type="match status" value="1"/>
</dbReference>
<dbReference type="RefSeq" id="WP_045088435.1">
    <property type="nucleotide sequence ID" value="NZ_LN824141.1"/>
</dbReference>
<dbReference type="Proteomes" id="UP000032809">
    <property type="component" value="Chromosome I"/>
</dbReference>
<dbReference type="STRING" id="1006576.DTL3_1827"/>
<keyword evidence="9 10" id="KW-1208">Phospholipid metabolism</keyword>
<comment type="function">
    <text evidence="10">Catalyzes the transfer of an acyl group from acyl-phosphate (acyl-PO(4)) to glycerol-3-phosphate (G3P) to form lysophosphatidic acid (LPA). This enzyme utilizes acyl-phosphate as fatty acyl donor, but not acyl-CoA or acyl-ACP.</text>
</comment>